<dbReference type="EMBL" id="BSTX01000003">
    <property type="protein sequence ID" value="GLZ79707.1"/>
    <property type="molecule type" value="Genomic_DNA"/>
</dbReference>
<comment type="caution">
    <text evidence="4">The sequence shown here is derived from an EMBL/GenBank/DDBJ whole genome shotgun (WGS) entry which is preliminary data.</text>
</comment>
<dbReference type="PANTHER" id="PTHR16305:SF35">
    <property type="entry name" value="TRANSCRIPTIONAL ACTIVATOR DOMAIN"/>
    <property type="match status" value="1"/>
</dbReference>
<organism evidence="4 5">
    <name type="scientific">Actinorhabdospora filicis</name>
    <dbReference type="NCBI Taxonomy" id="1785913"/>
    <lineage>
        <taxon>Bacteria</taxon>
        <taxon>Bacillati</taxon>
        <taxon>Actinomycetota</taxon>
        <taxon>Actinomycetes</taxon>
        <taxon>Micromonosporales</taxon>
        <taxon>Micromonosporaceae</taxon>
        <taxon>Actinorhabdospora</taxon>
    </lineage>
</organism>
<dbReference type="GO" id="GO:0004016">
    <property type="term" value="F:adenylate cyclase activity"/>
    <property type="evidence" value="ECO:0007669"/>
    <property type="project" value="TreeGrafter"/>
</dbReference>
<accession>A0A9W6SPG4</accession>
<feature type="domain" description="HTH luxR-type" evidence="3">
    <location>
        <begin position="803"/>
        <end position="867"/>
    </location>
</feature>
<sequence length="867" mass="88390">MLHGRAPELARLAALTSGALLLTGDAGAGKSALLDAAARPWRTLRATGVDAEAGLPYAALHQLLRPVAALTTALPGPQRDALAAAFGEAAGPADPFLTGAAVLSLLTEASEGEGGLLVIADDVQWFDPASAAALMFAVRRLAGEPVAFLLAARGGKPDWANRLDTLHIGGLDATASADLLTALAPVPPAGTVLAQLAELTGGNPLALTEAAGLLNTTQWTDREPLPDPLPVGADIFAAQVAALSPGARTMLLVAALDGGGDPRAVTEAAELLGAAPEALDEAEASGLISVGATISFRHPLVRAAAVDPARRRRAHAALAGVSTPDRAAHHLAEAAVGPDAAAAGALARSAERAEKRGAFAEAAAAHARAADLTPEAGLRAGRLTDAARAAWLGGRPGRAAGHLAEARALGGPGPELDRLQARAELTSGDAAEALRLLRAHIGPEASIELLADTVEAASVVGDVALAAEAGAFARYREPGFLRDVLTGTAAMAAGDTATGVALLRGTIAAAEDSEDAVRCLWASGAASSLGDAVTAARMVTRAARFARVAGLAGQLPIVLEFAATGERLAGRIADSEAIAEEGLALAREAGYVNSVAAHLANLAVIAALRGDEDACRSHAAEALAIALPHRIGLRAGTATYALGMLDLGLGRHAAAHDRFEALAASAPGVGHPMGTWRSSPDRVEAAVGAGDLEAARRILAGFERQSAPSPTAAPLLARCRALVAEGEEAIALLAAAGSTGSEFEDARTALLLGERLRRAQRPAEARAPLRRASEVFSRTGTVPWMERAHGELRASGESAERPEADALASLTPQELRIARLVGEGLTSKDVAARLFLSPRTVEYHLYKTYPKLGVTSRTELARLLGDQ</sequence>
<dbReference type="Pfam" id="PF13191">
    <property type="entry name" value="AAA_16"/>
    <property type="match status" value="1"/>
</dbReference>
<name>A0A9W6SPG4_9ACTN</name>
<dbReference type="GO" id="GO:0003677">
    <property type="term" value="F:DNA binding"/>
    <property type="evidence" value="ECO:0007669"/>
    <property type="project" value="InterPro"/>
</dbReference>
<dbReference type="RefSeq" id="WP_285664856.1">
    <property type="nucleotide sequence ID" value="NZ_BSTX01000003.1"/>
</dbReference>
<keyword evidence="1" id="KW-0547">Nucleotide-binding</keyword>
<dbReference type="Gene3D" id="1.10.10.10">
    <property type="entry name" value="Winged helix-like DNA-binding domain superfamily/Winged helix DNA-binding domain"/>
    <property type="match status" value="1"/>
</dbReference>
<proteinExistence type="predicted"/>
<dbReference type="SUPFAM" id="SSF46894">
    <property type="entry name" value="C-terminal effector domain of the bipartite response regulators"/>
    <property type="match status" value="1"/>
</dbReference>
<dbReference type="InterPro" id="IPR000792">
    <property type="entry name" value="Tscrpt_reg_LuxR_C"/>
</dbReference>
<reference evidence="4" key="1">
    <citation type="submission" date="2023-03" db="EMBL/GenBank/DDBJ databases">
        <title>Actinorhabdospora filicis NBRC 111898.</title>
        <authorList>
            <person name="Ichikawa N."/>
            <person name="Sato H."/>
            <person name="Tonouchi N."/>
        </authorList>
    </citation>
    <scope>NUCLEOTIDE SEQUENCE</scope>
    <source>
        <strain evidence="4">NBRC 111898</strain>
    </source>
</reference>
<dbReference type="SUPFAM" id="SSF52540">
    <property type="entry name" value="P-loop containing nucleoside triphosphate hydrolases"/>
    <property type="match status" value="1"/>
</dbReference>
<evidence type="ECO:0000256" key="2">
    <source>
        <dbReference type="ARBA" id="ARBA00022840"/>
    </source>
</evidence>
<protein>
    <submittedName>
        <fullName evidence="4">Transcriptional regulator</fullName>
    </submittedName>
</protein>
<dbReference type="CDD" id="cd06170">
    <property type="entry name" value="LuxR_C_like"/>
    <property type="match status" value="1"/>
</dbReference>
<dbReference type="GO" id="GO:0005737">
    <property type="term" value="C:cytoplasm"/>
    <property type="evidence" value="ECO:0007669"/>
    <property type="project" value="TreeGrafter"/>
</dbReference>
<dbReference type="InterPro" id="IPR036388">
    <property type="entry name" value="WH-like_DNA-bd_sf"/>
</dbReference>
<dbReference type="PANTHER" id="PTHR16305">
    <property type="entry name" value="TESTICULAR SOLUBLE ADENYLYL CYCLASE"/>
    <property type="match status" value="1"/>
</dbReference>
<evidence type="ECO:0000313" key="4">
    <source>
        <dbReference type="EMBL" id="GLZ79707.1"/>
    </source>
</evidence>
<dbReference type="SMART" id="SM00421">
    <property type="entry name" value="HTH_LUXR"/>
    <property type="match status" value="1"/>
</dbReference>
<dbReference type="GO" id="GO:0005524">
    <property type="term" value="F:ATP binding"/>
    <property type="evidence" value="ECO:0007669"/>
    <property type="project" value="UniProtKB-KW"/>
</dbReference>
<keyword evidence="2" id="KW-0067">ATP-binding</keyword>
<dbReference type="Gene3D" id="1.25.40.10">
    <property type="entry name" value="Tetratricopeptide repeat domain"/>
    <property type="match status" value="1"/>
</dbReference>
<evidence type="ECO:0000313" key="5">
    <source>
        <dbReference type="Proteomes" id="UP001165079"/>
    </source>
</evidence>
<dbReference type="InterPro" id="IPR041664">
    <property type="entry name" value="AAA_16"/>
</dbReference>
<dbReference type="PROSITE" id="PS50043">
    <property type="entry name" value="HTH_LUXR_2"/>
    <property type="match status" value="1"/>
</dbReference>
<dbReference type="InterPro" id="IPR027417">
    <property type="entry name" value="P-loop_NTPase"/>
</dbReference>
<dbReference type="PRINTS" id="PR00038">
    <property type="entry name" value="HTHLUXR"/>
</dbReference>
<dbReference type="SUPFAM" id="SSF48452">
    <property type="entry name" value="TPR-like"/>
    <property type="match status" value="1"/>
</dbReference>
<evidence type="ECO:0000256" key="1">
    <source>
        <dbReference type="ARBA" id="ARBA00022741"/>
    </source>
</evidence>
<evidence type="ECO:0000259" key="3">
    <source>
        <dbReference type="PROSITE" id="PS50043"/>
    </source>
</evidence>
<keyword evidence="5" id="KW-1185">Reference proteome</keyword>
<dbReference type="InterPro" id="IPR011990">
    <property type="entry name" value="TPR-like_helical_dom_sf"/>
</dbReference>
<dbReference type="Pfam" id="PF00196">
    <property type="entry name" value="GerE"/>
    <property type="match status" value="1"/>
</dbReference>
<dbReference type="AlphaFoldDB" id="A0A9W6SPG4"/>
<dbReference type="GO" id="GO:0006355">
    <property type="term" value="P:regulation of DNA-templated transcription"/>
    <property type="evidence" value="ECO:0007669"/>
    <property type="project" value="InterPro"/>
</dbReference>
<dbReference type="Proteomes" id="UP001165079">
    <property type="component" value="Unassembled WGS sequence"/>
</dbReference>
<dbReference type="InterPro" id="IPR016032">
    <property type="entry name" value="Sig_transdc_resp-reg_C-effctor"/>
</dbReference>
<gene>
    <name evidence="4" type="ORF">Afil01_45140</name>
</gene>